<reference evidence="2 3" key="1">
    <citation type="journal article" date="2017" name="Nat. Microbiol.">
        <title>Natural product diversity associated with the nematode symbionts Photorhabdus and Xenorhabdus.</title>
        <authorList>
            <person name="Tobias N.J."/>
            <person name="Wolff H."/>
            <person name="Djahanschiri B."/>
            <person name="Grundmann F."/>
            <person name="Kronenwerth M."/>
            <person name="Shi Y.M."/>
            <person name="Simonyi S."/>
            <person name="Grun P."/>
            <person name="Shapiro-Ilan D."/>
            <person name="Pidot S.J."/>
            <person name="Stinear T.P."/>
            <person name="Ebersberger I."/>
            <person name="Bode H.B."/>
        </authorList>
    </citation>
    <scope>NUCLEOTIDE SEQUENCE [LARGE SCALE GENOMIC DNA]</scope>
    <source>
        <strain evidence="2 3">DSM 17902</strain>
    </source>
</reference>
<dbReference type="CDD" id="cd04301">
    <property type="entry name" value="NAT_SF"/>
    <property type="match status" value="1"/>
</dbReference>
<keyword evidence="3" id="KW-1185">Reference proteome</keyword>
<dbReference type="OrthoDB" id="118633at2"/>
<feature type="domain" description="N-acetyltransferase" evidence="1">
    <location>
        <begin position="9"/>
        <end position="164"/>
    </location>
</feature>
<dbReference type="EMBL" id="NITZ01000018">
    <property type="protein sequence ID" value="PHM47438.1"/>
    <property type="molecule type" value="Genomic_DNA"/>
</dbReference>
<gene>
    <name evidence="2" type="ORF">Xmir_03179</name>
</gene>
<dbReference type="Proteomes" id="UP000221980">
    <property type="component" value="Unassembled WGS sequence"/>
</dbReference>
<dbReference type="SUPFAM" id="SSF55729">
    <property type="entry name" value="Acyl-CoA N-acyltransferases (Nat)"/>
    <property type="match status" value="1"/>
</dbReference>
<dbReference type="GO" id="GO:0016747">
    <property type="term" value="F:acyltransferase activity, transferring groups other than amino-acyl groups"/>
    <property type="evidence" value="ECO:0007669"/>
    <property type="project" value="InterPro"/>
</dbReference>
<dbReference type="InterPro" id="IPR016181">
    <property type="entry name" value="Acyl_CoA_acyltransferase"/>
</dbReference>
<evidence type="ECO:0000313" key="2">
    <source>
        <dbReference type="EMBL" id="PHM47438.1"/>
    </source>
</evidence>
<keyword evidence="2" id="KW-0808">Transferase</keyword>
<proteinExistence type="predicted"/>
<dbReference type="InterPro" id="IPR000182">
    <property type="entry name" value="GNAT_dom"/>
</dbReference>
<name>A0A2D0JMA6_9GAMM</name>
<dbReference type="RefSeq" id="WP_099115159.1">
    <property type="nucleotide sequence ID" value="NZ_CAWNQI010000049.1"/>
</dbReference>
<dbReference type="Gene3D" id="3.40.630.30">
    <property type="match status" value="1"/>
</dbReference>
<sequence>MAIKDTQTIFIRRFNISDMDAVLKLISQIDSEDDLTQAASIQFMRELENPHQEEIRFVATEREVIIGTMGCGPGSISSKNVLWADWLVVDQSYRRYGIASLLYSEIEAFALSLKKKYLCLDIGNIDKERAAYLFHLRNGFQIVGQIPDYWGTSEHLNIMAKYLIS</sequence>
<evidence type="ECO:0000313" key="3">
    <source>
        <dbReference type="Proteomes" id="UP000221980"/>
    </source>
</evidence>
<accession>A0A2D0JMA6</accession>
<dbReference type="Pfam" id="PF13508">
    <property type="entry name" value="Acetyltransf_7"/>
    <property type="match status" value="1"/>
</dbReference>
<organism evidence="2 3">
    <name type="scientific">Xenorhabdus miraniensis</name>
    <dbReference type="NCBI Taxonomy" id="351674"/>
    <lineage>
        <taxon>Bacteria</taxon>
        <taxon>Pseudomonadati</taxon>
        <taxon>Pseudomonadota</taxon>
        <taxon>Gammaproteobacteria</taxon>
        <taxon>Enterobacterales</taxon>
        <taxon>Morganellaceae</taxon>
        <taxon>Xenorhabdus</taxon>
    </lineage>
</organism>
<protein>
    <submittedName>
        <fullName evidence="2">GNAT family N-acetyltransferase</fullName>
    </submittedName>
</protein>
<evidence type="ECO:0000259" key="1">
    <source>
        <dbReference type="PROSITE" id="PS51186"/>
    </source>
</evidence>
<dbReference type="AlphaFoldDB" id="A0A2D0JMA6"/>
<dbReference type="PROSITE" id="PS51186">
    <property type="entry name" value="GNAT"/>
    <property type="match status" value="1"/>
</dbReference>
<comment type="caution">
    <text evidence="2">The sequence shown here is derived from an EMBL/GenBank/DDBJ whole genome shotgun (WGS) entry which is preliminary data.</text>
</comment>